<feature type="compositionally biased region" description="Low complexity" evidence="2">
    <location>
        <begin position="665"/>
        <end position="679"/>
    </location>
</feature>
<evidence type="ECO:0000313" key="3">
    <source>
        <dbReference type="EMBL" id="KAK3339894.1"/>
    </source>
</evidence>
<accession>A0AAJ0H5D6</accession>
<keyword evidence="1" id="KW-0175">Coiled coil</keyword>
<feature type="region of interest" description="Disordered" evidence="2">
    <location>
        <begin position="338"/>
        <end position="437"/>
    </location>
</feature>
<dbReference type="PANTHER" id="PTHR48125:SF10">
    <property type="entry name" value="OS12G0136300 PROTEIN"/>
    <property type="match status" value="1"/>
</dbReference>
<feature type="coiled-coil region" evidence="1">
    <location>
        <begin position="56"/>
        <end position="83"/>
    </location>
</feature>
<sequence>MELDADPRDANDGDPESIWDEIETNYWRSITGLRAKEDQALEKMFQERNTTIGSKLFNLEEDRERLMEELAAVEKQAAELVIERQRSDWDLLQERMRREDDRAQENEVQSRWIADQRRAATARAKAQPRPEVLPPPNNDKEETEVIGALGGRDPPVQDRSPSLSELTSQFSTPLSEPQLDFDTPSPLPQPLEQEQSVQPDQPSKTASPTNDPSNAVEVVDESGALIGSLRRINLHNYWVSRVLEFPIQRPVQIRAGRKFTSDTLQSIYEPSDSKGAKWLSCHIQAAGEMQTQPCPTCAKASGPFQHCVLLGDPEFPRCGNCEWNRQGCQLRPKLRLGGSAESAHKSPGRKPLYPAPEPSAASTSGFTAVNDTAPKAPKINVDKIPNIPSEPDRGFYERKSRARKSLPSTRKPVALQARDSTSALSTPLTGSPAPSSEVAGELLDWTEISKANLLLRDDGIAFTDPPCMRGVPVAKISSSHPYWDRDWPSIESLVDTTLKTWTEKFNHHMAVNSSQSSKFLANRQINRGRAILKFLEEGELHPYQIVGKPYINRAFTQNYDTLFRLVQILEELGKFSIDITPSQWLRQRLHEVSVEEGDAFNLGKTVHDLYHDRKVTQLRTKSGFGNIGRPSGYRLDKSADGATPKKLSKGQKRKEMHSNPKPAPKKTAAAPQEQAAQPADPAPPNQPPLAPAPVPPQAQAQAQAQAPAPAPTPAPTPVPAAAPVAAPRDDFEYDGYTSSDSYSHDHVMEVDWRVYQVKHSKRSTNTEVTQYWHWIDKADGGTEENMFEHQVLKDVLPNKVTWGVYKEPIDFHLRLPELVDITYAVDSVRVIIGTREMEGVEWRGNVLAHFKRDRTKRRFLTFMEKKGVRLMKTSAVYIDQEWNETNPEVLPNYESE</sequence>
<feature type="compositionally biased region" description="Pro residues" evidence="2">
    <location>
        <begin position="708"/>
        <end position="720"/>
    </location>
</feature>
<dbReference type="Proteomes" id="UP001275084">
    <property type="component" value="Unassembled WGS sequence"/>
</dbReference>
<feature type="compositionally biased region" description="Low complexity" evidence="2">
    <location>
        <begin position="190"/>
        <end position="199"/>
    </location>
</feature>
<organism evidence="3 4">
    <name type="scientific">Lasiosphaeria hispida</name>
    <dbReference type="NCBI Taxonomy" id="260671"/>
    <lineage>
        <taxon>Eukaryota</taxon>
        <taxon>Fungi</taxon>
        <taxon>Dikarya</taxon>
        <taxon>Ascomycota</taxon>
        <taxon>Pezizomycotina</taxon>
        <taxon>Sordariomycetes</taxon>
        <taxon>Sordariomycetidae</taxon>
        <taxon>Sordariales</taxon>
        <taxon>Lasiosphaeriaceae</taxon>
        <taxon>Lasiosphaeria</taxon>
    </lineage>
</organism>
<reference evidence="3" key="1">
    <citation type="journal article" date="2023" name="Mol. Phylogenet. Evol.">
        <title>Genome-scale phylogeny and comparative genomics of the fungal order Sordariales.</title>
        <authorList>
            <person name="Hensen N."/>
            <person name="Bonometti L."/>
            <person name="Westerberg I."/>
            <person name="Brannstrom I.O."/>
            <person name="Guillou S."/>
            <person name="Cros-Aarteil S."/>
            <person name="Calhoun S."/>
            <person name="Haridas S."/>
            <person name="Kuo A."/>
            <person name="Mondo S."/>
            <person name="Pangilinan J."/>
            <person name="Riley R."/>
            <person name="LaButti K."/>
            <person name="Andreopoulos B."/>
            <person name="Lipzen A."/>
            <person name="Chen C."/>
            <person name="Yan M."/>
            <person name="Daum C."/>
            <person name="Ng V."/>
            <person name="Clum A."/>
            <person name="Steindorff A."/>
            <person name="Ohm R.A."/>
            <person name="Martin F."/>
            <person name="Silar P."/>
            <person name="Natvig D.O."/>
            <person name="Lalanne C."/>
            <person name="Gautier V."/>
            <person name="Ament-Velasquez S.L."/>
            <person name="Kruys A."/>
            <person name="Hutchinson M.I."/>
            <person name="Powell A.J."/>
            <person name="Barry K."/>
            <person name="Miller A.N."/>
            <person name="Grigoriev I.V."/>
            <person name="Debuchy R."/>
            <person name="Gladieux P."/>
            <person name="Hiltunen Thoren M."/>
            <person name="Johannesson H."/>
        </authorList>
    </citation>
    <scope>NUCLEOTIDE SEQUENCE</scope>
    <source>
        <strain evidence="3">CBS 955.72</strain>
    </source>
</reference>
<proteinExistence type="predicted"/>
<feature type="compositionally biased region" description="Basic and acidic residues" evidence="2">
    <location>
        <begin position="390"/>
        <end position="399"/>
    </location>
</feature>
<feature type="compositionally biased region" description="Low complexity" evidence="2">
    <location>
        <begin position="697"/>
        <end position="707"/>
    </location>
</feature>
<protein>
    <submittedName>
        <fullName evidence="3">Uncharacterized protein</fullName>
    </submittedName>
</protein>
<reference evidence="3" key="2">
    <citation type="submission" date="2023-06" db="EMBL/GenBank/DDBJ databases">
        <authorList>
            <consortium name="Lawrence Berkeley National Laboratory"/>
            <person name="Haridas S."/>
            <person name="Hensen N."/>
            <person name="Bonometti L."/>
            <person name="Westerberg I."/>
            <person name="Brannstrom I.O."/>
            <person name="Guillou S."/>
            <person name="Cros-Aarteil S."/>
            <person name="Calhoun S."/>
            <person name="Kuo A."/>
            <person name="Mondo S."/>
            <person name="Pangilinan J."/>
            <person name="Riley R."/>
            <person name="Labutti K."/>
            <person name="Andreopoulos B."/>
            <person name="Lipzen A."/>
            <person name="Chen C."/>
            <person name="Yanf M."/>
            <person name="Daum C."/>
            <person name="Ng V."/>
            <person name="Clum A."/>
            <person name="Steindorff A."/>
            <person name="Ohm R."/>
            <person name="Martin F."/>
            <person name="Silar P."/>
            <person name="Natvig D."/>
            <person name="Lalanne C."/>
            <person name="Gautier V."/>
            <person name="Ament-Velasquez S.L."/>
            <person name="Kruys A."/>
            <person name="Hutchinson M.I."/>
            <person name="Powell A.J."/>
            <person name="Barry K."/>
            <person name="Miller A.N."/>
            <person name="Grigoriev I.V."/>
            <person name="Debuchy R."/>
            <person name="Gladieux P."/>
            <person name="Thoren M.H."/>
            <person name="Johannesson H."/>
        </authorList>
    </citation>
    <scope>NUCLEOTIDE SEQUENCE</scope>
    <source>
        <strain evidence="3">CBS 955.72</strain>
    </source>
</reference>
<evidence type="ECO:0000313" key="4">
    <source>
        <dbReference type="Proteomes" id="UP001275084"/>
    </source>
</evidence>
<evidence type="ECO:0000256" key="2">
    <source>
        <dbReference type="SAM" id="MobiDB-lite"/>
    </source>
</evidence>
<dbReference type="PANTHER" id="PTHR48125">
    <property type="entry name" value="LP07818P1"/>
    <property type="match status" value="1"/>
</dbReference>
<feature type="region of interest" description="Disordered" evidence="2">
    <location>
        <begin position="621"/>
        <end position="723"/>
    </location>
</feature>
<feature type="region of interest" description="Disordered" evidence="2">
    <location>
        <begin position="97"/>
        <end position="215"/>
    </location>
</feature>
<dbReference type="Pfam" id="PF12511">
    <property type="entry name" value="DUF3716"/>
    <property type="match status" value="1"/>
</dbReference>
<feature type="compositionally biased region" description="Polar residues" evidence="2">
    <location>
        <begin position="200"/>
        <end position="213"/>
    </location>
</feature>
<feature type="compositionally biased region" description="Pro residues" evidence="2">
    <location>
        <begin position="680"/>
        <end position="696"/>
    </location>
</feature>
<feature type="compositionally biased region" description="Low complexity" evidence="2">
    <location>
        <begin position="119"/>
        <end position="130"/>
    </location>
</feature>
<feature type="compositionally biased region" description="Polar residues" evidence="2">
    <location>
        <begin position="159"/>
        <end position="175"/>
    </location>
</feature>
<feature type="compositionally biased region" description="Polar residues" evidence="2">
    <location>
        <begin position="360"/>
        <end position="370"/>
    </location>
</feature>
<name>A0AAJ0H5D6_9PEZI</name>
<dbReference type="AlphaFoldDB" id="A0AAJ0H5D6"/>
<evidence type="ECO:0000256" key="1">
    <source>
        <dbReference type="SAM" id="Coils"/>
    </source>
</evidence>
<comment type="caution">
    <text evidence="3">The sequence shown here is derived from an EMBL/GenBank/DDBJ whole genome shotgun (WGS) entry which is preliminary data.</text>
</comment>
<feature type="compositionally biased region" description="Polar residues" evidence="2">
    <location>
        <begin position="418"/>
        <end position="434"/>
    </location>
</feature>
<feature type="compositionally biased region" description="Basic residues" evidence="2">
    <location>
        <begin position="646"/>
        <end position="655"/>
    </location>
</feature>
<dbReference type="InterPro" id="IPR022190">
    <property type="entry name" value="DUF3716"/>
</dbReference>
<keyword evidence="4" id="KW-1185">Reference proteome</keyword>
<dbReference type="EMBL" id="JAUIQD010000009">
    <property type="protein sequence ID" value="KAK3339894.1"/>
    <property type="molecule type" value="Genomic_DNA"/>
</dbReference>
<gene>
    <name evidence="3" type="ORF">B0T25DRAFT_466616</name>
</gene>